<evidence type="ECO:0000256" key="3">
    <source>
        <dbReference type="ARBA" id="ARBA00023277"/>
    </source>
</evidence>
<feature type="domain" description="Glycosyl hydrolase family 13 catalytic" evidence="7">
    <location>
        <begin position="132"/>
        <end position="508"/>
    </location>
</feature>
<dbReference type="Pfam" id="PF00128">
    <property type="entry name" value="Alpha-amylase"/>
    <property type="match status" value="1"/>
</dbReference>
<evidence type="ECO:0000313" key="8">
    <source>
        <dbReference type="EMBL" id="MBM7557752.1"/>
    </source>
</evidence>
<keyword evidence="2 6" id="KW-0378">Hydrolase</keyword>
<keyword evidence="4 6" id="KW-0326">Glycosidase</keyword>
<gene>
    <name evidence="8" type="ORF">JOC47_002618</name>
</gene>
<dbReference type="InterPro" id="IPR015237">
    <property type="entry name" value="Alpha-amylase_C_pro"/>
</dbReference>
<evidence type="ECO:0000259" key="7">
    <source>
        <dbReference type="SMART" id="SM00642"/>
    </source>
</evidence>
<accession>A0A939BQ13</accession>
<comment type="similarity">
    <text evidence="1 5">Belongs to the glycosyl hydrolase 13 family.</text>
</comment>
<dbReference type="InterPro" id="IPR006046">
    <property type="entry name" value="Alpha_amylase"/>
</dbReference>
<dbReference type="InterPro" id="IPR017853">
    <property type="entry name" value="GH"/>
</dbReference>
<evidence type="ECO:0000256" key="6">
    <source>
        <dbReference type="RuleBase" id="RU361134"/>
    </source>
</evidence>
<dbReference type="PANTHER" id="PTHR43447">
    <property type="entry name" value="ALPHA-AMYLASE"/>
    <property type="match status" value="1"/>
</dbReference>
<dbReference type="GO" id="GO:0004556">
    <property type="term" value="F:alpha-amylase activity"/>
    <property type="evidence" value="ECO:0007669"/>
    <property type="project" value="UniProtKB-UniRule"/>
</dbReference>
<evidence type="ECO:0000256" key="5">
    <source>
        <dbReference type="RuleBase" id="RU003615"/>
    </source>
</evidence>
<evidence type="ECO:0000256" key="1">
    <source>
        <dbReference type="ARBA" id="ARBA00008061"/>
    </source>
</evidence>
<dbReference type="Gene3D" id="2.60.40.1180">
    <property type="entry name" value="Golgi alpha-mannosidase II"/>
    <property type="match status" value="1"/>
</dbReference>
<reference evidence="8" key="1">
    <citation type="submission" date="2021-01" db="EMBL/GenBank/DDBJ databases">
        <title>Genomic Encyclopedia of Type Strains, Phase IV (KMG-IV): sequencing the most valuable type-strain genomes for metagenomic binning, comparative biology and taxonomic classification.</title>
        <authorList>
            <person name="Goeker M."/>
        </authorList>
    </citation>
    <scope>NUCLEOTIDE SEQUENCE</scope>
    <source>
        <strain evidence="8">DSM 23230</strain>
    </source>
</reference>
<dbReference type="PRINTS" id="PR00110">
    <property type="entry name" value="ALPHAAMYLASE"/>
</dbReference>
<evidence type="ECO:0000256" key="4">
    <source>
        <dbReference type="ARBA" id="ARBA00023295"/>
    </source>
</evidence>
<dbReference type="EMBL" id="JAFBDQ010000016">
    <property type="protein sequence ID" value="MBM7557752.1"/>
    <property type="molecule type" value="Genomic_DNA"/>
</dbReference>
<dbReference type="GO" id="GO:0043169">
    <property type="term" value="F:cation binding"/>
    <property type="evidence" value="ECO:0007669"/>
    <property type="project" value="InterPro"/>
</dbReference>
<dbReference type="EC" id="3.2.1.1" evidence="6"/>
<name>A0A939BQ13_9FIRM</name>
<evidence type="ECO:0000256" key="2">
    <source>
        <dbReference type="ARBA" id="ARBA00022801"/>
    </source>
</evidence>
<dbReference type="Proteomes" id="UP000774000">
    <property type="component" value="Unassembled WGS sequence"/>
</dbReference>
<dbReference type="GO" id="GO:0005975">
    <property type="term" value="P:carbohydrate metabolic process"/>
    <property type="evidence" value="ECO:0007669"/>
    <property type="project" value="InterPro"/>
</dbReference>
<dbReference type="RefSeq" id="WP_204702498.1">
    <property type="nucleotide sequence ID" value="NZ_JAFBDQ010000016.1"/>
</dbReference>
<dbReference type="InterPro" id="IPR013780">
    <property type="entry name" value="Glyco_hydro_b"/>
</dbReference>
<dbReference type="Gene3D" id="2.40.30.140">
    <property type="match status" value="1"/>
</dbReference>
<protein>
    <recommendedName>
        <fullName evidence="6">Alpha-amylase</fullName>
        <ecNumber evidence="6">3.2.1.1</ecNumber>
    </recommendedName>
</protein>
<comment type="catalytic activity">
    <reaction evidence="6">
        <text>Endohydrolysis of (1-&gt;4)-alpha-D-glucosidic linkages in polysaccharides containing three or more (1-&gt;4)-alpha-linked D-glucose units.</text>
        <dbReference type="EC" id="3.2.1.1"/>
    </reaction>
</comment>
<dbReference type="PROSITE" id="PS51257">
    <property type="entry name" value="PROKAR_LIPOPROTEIN"/>
    <property type="match status" value="1"/>
</dbReference>
<dbReference type="SUPFAM" id="SSF51011">
    <property type="entry name" value="Glycosyl hydrolase domain"/>
    <property type="match status" value="1"/>
</dbReference>
<organism evidence="8 9">
    <name type="scientific">Halanaerobacter jeridensis</name>
    <dbReference type="NCBI Taxonomy" id="706427"/>
    <lineage>
        <taxon>Bacteria</taxon>
        <taxon>Bacillati</taxon>
        <taxon>Bacillota</taxon>
        <taxon>Clostridia</taxon>
        <taxon>Halanaerobiales</taxon>
        <taxon>Halobacteroidaceae</taxon>
        <taxon>Halanaerobacter</taxon>
    </lineage>
</organism>
<dbReference type="AlphaFoldDB" id="A0A939BQ13"/>
<comment type="caution">
    <text evidence="8">The sequence shown here is derived from an EMBL/GenBank/DDBJ whole genome shotgun (WGS) entry which is preliminary data.</text>
</comment>
<dbReference type="Gene3D" id="3.20.20.80">
    <property type="entry name" value="Glycosidases"/>
    <property type="match status" value="1"/>
</dbReference>
<dbReference type="Pfam" id="PF09154">
    <property type="entry name" value="Alpha-amy_C_pro"/>
    <property type="match status" value="1"/>
</dbReference>
<dbReference type="SUPFAM" id="SSF51445">
    <property type="entry name" value="(Trans)glycosidases"/>
    <property type="match status" value="1"/>
</dbReference>
<dbReference type="InterPro" id="IPR006047">
    <property type="entry name" value="GH13_cat_dom"/>
</dbReference>
<sequence>MNNKKILSLIVVLLLLTFSGGCLQPQEFAVIDSNLANYKETGVTPKVEKIKLKFSHNLAAVEANLIENDKRELDLKVQKNGKKLLITGFKLNPITNYDLTITAADKQGKKIVNEYQFITEAASYPQVDKRNKTLLQAFYWEMNKGKYGEKYPEEKELWQLLAQRAVEFKELGITALWLPPANKAHNQEDEGYAAYDLWDLGEFDQAGTVRTKYGTKKELEQAVKDLHQQDIKVYYDAVLNQRIAHGKNNLETAPLKGGDQIKSYTKFSPLKGRKKYYKQSEEFQWNWKAFDGVDYGAEKGEIGARNFKGKSWDDTYDVDYLMASDVDYENEKVQHELKTWGSWIVNDIGFDGYRLDAVKHIDANFLSQWMTHIQQNSEKDVFFVGEAWIENNMGLKFFLSSINNDNMNLFDFPLRNAFTSMSFGNLNMAALQSAGFVNDAMYGDRAVMFVDNHDTGRDEASYKTPIIHRELQAYSYMLTRDKGYPMVFWKHLYNSDLQKDLTRLLEVRKYYAYGPGREVDNNTQKVYSYVREGLTGKPNTGLVMMITTGTSGEIATRKIKTNKANTTFHDYTRNIKEAITTDENGYAEFKVRKTIDAGWSIWVPSKK</sequence>
<keyword evidence="3 6" id="KW-0119">Carbohydrate metabolism</keyword>
<keyword evidence="9" id="KW-1185">Reference proteome</keyword>
<proteinExistence type="inferred from homology"/>
<evidence type="ECO:0000313" key="9">
    <source>
        <dbReference type="Proteomes" id="UP000774000"/>
    </source>
</evidence>
<dbReference type="SMART" id="SM00642">
    <property type="entry name" value="Aamy"/>
    <property type="match status" value="1"/>
</dbReference>